<feature type="region of interest" description="Disordered" evidence="1">
    <location>
        <begin position="112"/>
        <end position="138"/>
    </location>
</feature>
<dbReference type="AlphaFoldDB" id="A0A1I7TBM2"/>
<feature type="compositionally biased region" description="Low complexity" evidence="1">
    <location>
        <begin position="181"/>
        <end position="195"/>
    </location>
</feature>
<organism evidence="2 3">
    <name type="scientific">Caenorhabditis tropicalis</name>
    <dbReference type="NCBI Taxonomy" id="1561998"/>
    <lineage>
        <taxon>Eukaryota</taxon>
        <taxon>Metazoa</taxon>
        <taxon>Ecdysozoa</taxon>
        <taxon>Nematoda</taxon>
        <taxon>Chromadorea</taxon>
        <taxon>Rhabditida</taxon>
        <taxon>Rhabditina</taxon>
        <taxon>Rhabditomorpha</taxon>
        <taxon>Rhabditoidea</taxon>
        <taxon>Rhabditidae</taxon>
        <taxon>Peloderinae</taxon>
        <taxon>Caenorhabditis</taxon>
    </lineage>
</organism>
<name>A0A1I7TBM2_9PELO</name>
<feature type="region of interest" description="Disordered" evidence="1">
    <location>
        <begin position="178"/>
        <end position="299"/>
    </location>
</feature>
<sequence>MLVPSADSEHRTGLTVYQENMKRQHDLRNAVRANDFQVGEKVFVRIQCGNKWKWGYGVVKEKVGKMILRVESDGKIHRCHVNQVRSRIGEREEDKFAKVFYPLFFGSVSTGASPTGADGNSTSQAFEKGGRRGANSCEFPVSPVSRPVSWSPVVRAPRGRESAIDTLNYEYDIMNKSTDVTIPTPSTRVSSSSSPKTMAHPSPAAPVDILLPDTDWSRVGPRADATTNPSHPLRRSTRPHRAPQRYDPCPEPYRIHSDIRTTPAPAHQGSRPPYSVASHPTSSVRRGGVAARRGRPRWQ</sequence>
<evidence type="ECO:0000256" key="1">
    <source>
        <dbReference type="SAM" id="MobiDB-lite"/>
    </source>
</evidence>
<dbReference type="eggNOG" id="KOG0017">
    <property type="taxonomic scope" value="Eukaryota"/>
</dbReference>
<accession>A0A1I7TBM2</accession>
<dbReference type="WBParaSite" id="Csp11.Scaffold574.g4353.t1">
    <property type="protein sequence ID" value="Csp11.Scaffold574.g4353.t1"/>
    <property type="gene ID" value="Csp11.Scaffold574.g4353"/>
</dbReference>
<evidence type="ECO:0000313" key="2">
    <source>
        <dbReference type="Proteomes" id="UP000095282"/>
    </source>
</evidence>
<dbReference type="STRING" id="1561998.A0A1I7TBM2"/>
<dbReference type="Proteomes" id="UP000095282">
    <property type="component" value="Unplaced"/>
</dbReference>
<feature type="compositionally biased region" description="Polar residues" evidence="1">
    <location>
        <begin position="112"/>
        <end position="125"/>
    </location>
</feature>
<evidence type="ECO:0000313" key="3">
    <source>
        <dbReference type="WBParaSite" id="Csp11.Scaffold574.g4353.t1"/>
    </source>
</evidence>
<keyword evidence="2" id="KW-1185">Reference proteome</keyword>
<feature type="compositionally biased region" description="Basic residues" evidence="1">
    <location>
        <begin position="232"/>
        <end position="243"/>
    </location>
</feature>
<protein>
    <submittedName>
        <fullName evidence="3">SH3 domain-containing protein</fullName>
    </submittedName>
</protein>
<proteinExistence type="predicted"/>
<reference evidence="3" key="1">
    <citation type="submission" date="2016-11" db="UniProtKB">
        <authorList>
            <consortium name="WormBaseParasite"/>
        </authorList>
    </citation>
    <scope>IDENTIFICATION</scope>
</reference>